<name>A0ACB8AK58_9AGAM</name>
<sequence>MQKTTSLAIGVALLTVLPQISAQSSDVDCMPSYTWAYNQKNQSPCVVASYLEGVCNGNGWSVPALPPGDLYLGPTEAQAQQCECNTVVYSLISACGACQNASFIGWTEWTDNCTSQSPSSGYPETIPAGTEVPGWAYLALDNDYWNATAAQEDLSAPASTAGSTPSASAISPPSNSIISSSSTSTSTKSSKSDVGAIAGGVVGGVVGIAIITAVTVVILRRRNRGTKQPSNQEKASWYNRPPSDYRAVNNASRQRDTKLYDPNDPTTFPRSPEPSVVYTTHTTYTAPLSPTSGAHTSISRSGQYNGVPEV</sequence>
<comment type="caution">
    <text evidence="1">The sequence shown here is derived from an EMBL/GenBank/DDBJ whole genome shotgun (WGS) entry which is preliminary data.</text>
</comment>
<accession>A0ACB8AK58</accession>
<reference evidence="1" key="1">
    <citation type="journal article" date="2021" name="New Phytol.">
        <title>Evolutionary innovations through gain and loss of genes in the ectomycorrhizal Boletales.</title>
        <authorList>
            <person name="Wu G."/>
            <person name="Miyauchi S."/>
            <person name="Morin E."/>
            <person name="Kuo A."/>
            <person name="Drula E."/>
            <person name="Varga T."/>
            <person name="Kohler A."/>
            <person name="Feng B."/>
            <person name="Cao Y."/>
            <person name="Lipzen A."/>
            <person name="Daum C."/>
            <person name="Hundley H."/>
            <person name="Pangilinan J."/>
            <person name="Johnson J."/>
            <person name="Barry K."/>
            <person name="LaButti K."/>
            <person name="Ng V."/>
            <person name="Ahrendt S."/>
            <person name="Min B."/>
            <person name="Choi I.G."/>
            <person name="Park H."/>
            <person name="Plett J.M."/>
            <person name="Magnuson J."/>
            <person name="Spatafora J.W."/>
            <person name="Nagy L.G."/>
            <person name="Henrissat B."/>
            <person name="Grigoriev I.V."/>
            <person name="Yang Z.L."/>
            <person name="Xu J."/>
            <person name="Martin F.M."/>
        </authorList>
    </citation>
    <scope>NUCLEOTIDE SEQUENCE</scope>
    <source>
        <strain evidence="1">ATCC 28755</strain>
    </source>
</reference>
<dbReference type="Proteomes" id="UP000790377">
    <property type="component" value="Unassembled WGS sequence"/>
</dbReference>
<dbReference type="EMBL" id="MU267625">
    <property type="protein sequence ID" value="KAH7913751.1"/>
    <property type="molecule type" value="Genomic_DNA"/>
</dbReference>
<organism evidence="1 2">
    <name type="scientific">Hygrophoropsis aurantiaca</name>
    <dbReference type="NCBI Taxonomy" id="72124"/>
    <lineage>
        <taxon>Eukaryota</taxon>
        <taxon>Fungi</taxon>
        <taxon>Dikarya</taxon>
        <taxon>Basidiomycota</taxon>
        <taxon>Agaricomycotina</taxon>
        <taxon>Agaricomycetes</taxon>
        <taxon>Agaricomycetidae</taxon>
        <taxon>Boletales</taxon>
        <taxon>Coniophorineae</taxon>
        <taxon>Hygrophoropsidaceae</taxon>
        <taxon>Hygrophoropsis</taxon>
    </lineage>
</organism>
<gene>
    <name evidence="1" type="ORF">BJ138DRAFT_1111200</name>
</gene>
<evidence type="ECO:0000313" key="2">
    <source>
        <dbReference type="Proteomes" id="UP000790377"/>
    </source>
</evidence>
<evidence type="ECO:0000313" key="1">
    <source>
        <dbReference type="EMBL" id="KAH7913751.1"/>
    </source>
</evidence>
<protein>
    <submittedName>
        <fullName evidence="1">Uncharacterized protein</fullName>
    </submittedName>
</protein>
<keyword evidence="2" id="KW-1185">Reference proteome</keyword>
<proteinExistence type="predicted"/>